<evidence type="ECO:0000313" key="2">
    <source>
        <dbReference type="Proteomes" id="UP001517367"/>
    </source>
</evidence>
<dbReference type="EMBL" id="SRMP02000001">
    <property type="protein sequence ID" value="MFN0289861.1"/>
    <property type="molecule type" value="Genomic_DNA"/>
</dbReference>
<reference evidence="1 2" key="1">
    <citation type="submission" date="2024-12" db="EMBL/GenBank/DDBJ databases">
        <authorList>
            <person name="Hu S."/>
        </authorList>
    </citation>
    <scope>NUCLEOTIDE SEQUENCE [LARGE SCALE GENOMIC DNA]</scope>
    <source>
        <strain evidence="1 2">P-25</strain>
    </source>
</reference>
<dbReference type="RefSeq" id="WP_138727470.1">
    <property type="nucleotide sequence ID" value="NZ_SRMP02000001.1"/>
</dbReference>
<dbReference type="CDD" id="cd00093">
    <property type="entry name" value="HTH_XRE"/>
    <property type="match status" value="1"/>
</dbReference>
<dbReference type="SUPFAM" id="SSF47413">
    <property type="entry name" value="lambda repressor-like DNA-binding domains"/>
    <property type="match status" value="1"/>
</dbReference>
<evidence type="ECO:0000313" key="1">
    <source>
        <dbReference type="EMBL" id="MFN0289861.1"/>
    </source>
</evidence>
<accession>A0ABW9JCN6</accession>
<gene>
    <name evidence="1" type="ORF">E5L68_000575</name>
</gene>
<organism evidence="1 2">
    <name type="scientific">Pedobacter helvus</name>
    <dbReference type="NCBI Taxonomy" id="2563444"/>
    <lineage>
        <taxon>Bacteria</taxon>
        <taxon>Pseudomonadati</taxon>
        <taxon>Bacteroidota</taxon>
        <taxon>Sphingobacteriia</taxon>
        <taxon>Sphingobacteriales</taxon>
        <taxon>Sphingobacteriaceae</taxon>
        <taxon>Pedobacter</taxon>
    </lineage>
</organism>
<proteinExistence type="predicted"/>
<keyword evidence="2" id="KW-1185">Reference proteome</keyword>
<sequence>MDLQIINTEKEYNTLLNWVDEQFDLSLNPDSKEGQKLQIALLLIKQYEDSHYSIPFPNPLEVVKLKMEEKGLLNKDLVDLIGSKGYVSALLSGKKPLTLRIAKLFHQKLGIPAEVLLA</sequence>
<dbReference type="Proteomes" id="UP001517367">
    <property type="component" value="Unassembled WGS sequence"/>
</dbReference>
<comment type="caution">
    <text evidence="1">The sequence shown here is derived from an EMBL/GenBank/DDBJ whole genome shotgun (WGS) entry which is preliminary data.</text>
</comment>
<dbReference type="InterPro" id="IPR001387">
    <property type="entry name" value="Cro/C1-type_HTH"/>
</dbReference>
<dbReference type="InterPro" id="IPR010982">
    <property type="entry name" value="Lambda_DNA-bd_dom_sf"/>
</dbReference>
<protein>
    <submittedName>
        <fullName evidence="1">Type II toxin-antitoxin system HigA family antitoxin</fullName>
    </submittedName>
</protein>
<dbReference type="PANTHER" id="PTHR40455:SF1">
    <property type="entry name" value="ANTITOXIN HIGA"/>
    <property type="match status" value="1"/>
</dbReference>
<dbReference type="PANTHER" id="PTHR40455">
    <property type="entry name" value="ANTITOXIN HIGA"/>
    <property type="match status" value="1"/>
</dbReference>
<name>A0ABW9JCN6_9SPHI</name>
<dbReference type="InterPro" id="IPR039060">
    <property type="entry name" value="Antitox_HigA"/>
</dbReference>